<comment type="similarity">
    <text evidence="2 5">Belongs to the isochorismate synthase family.</text>
</comment>
<comment type="cofactor">
    <cofactor evidence="5">
        <name>Mg(2+)</name>
        <dbReference type="ChEBI" id="CHEBI:18420"/>
    </cofactor>
</comment>
<evidence type="ECO:0000259" key="6">
    <source>
        <dbReference type="Pfam" id="PF00425"/>
    </source>
</evidence>
<dbReference type="RefSeq" id="WP_161590931.1">
    <property type="nucleotide sequence ID" value="NZ_RPBY01000004.1"/>
</dbReference>
<dbReference type="GO" id="GO:0009234">
    <property type="term" value="P:menaquinone biosynthetic process"/>
    <property type="evidence" value="ECO:0007669"/>
    <property type="project" value="UniProtKB-UniRule"/>
</dbReference>
<dbReference type="GO" id="GO:0000287">
    <property type="term" value="F:magnesium ion binding"/>
    <property type="evidence" value="ECO:0007669"/>
    <property type="project" value="UniProtKB-UniRule"/>
</dbReference>
<keyword evidence="4 5" id="KW-0413">Isomerase</keyword>
<dbReference type="Proteomes" id="UP000778262">
    <property type="component" value="Unassembled WGS sequence"/>
</dbReference>
<dbReference type="InterPro" id="IPR044250">
    <property type="entry name" value="MenF-like"/>
</dbReference>
<dbReference type="PANTHER" id="PTHR47253">
    <property type="match status" value="1"/>
</dbReference>
<reference evidence="7" key="1">
    <citation type="submission" date="2018-11" db="EMBL/GenBank/DDBJ databases">
        <title>Genomics analysis of Putative Virulence Factors on Adhesion and Cytotoxicity for Cronobacter spp.</title>
        <authorList>
            <person name="Cui J."/>
        </authorList>
    </citation>
    <scope>NUCLEOTIDE SEQUENCE</scope>
    <source>
        <strain evidence="7">SD69</strain>
    </source>
</reference>
<accession>A0A9Q4T2H0</accession>
<feature type="binding site" evidence="5">
    <location>
        <position position="410"/>
    </location>
    <ligand>
        <name>Mg(2+)</name>
        <dbReference type="ChEBI" id="CHEBI:18420"/>
    </ligand>
</feature>
<dbReference type="EMBL" id="RPBY01000004">
    <property type="protein sequence ID" value="NCH88064.1"/>
    <property type="molecule type" value="Genomic_DNA"/>
</dbReference>
<comment type="catalytic activity">
    <reaction evidence="1 5">
        <text>chorismate = isochorismate</text>
        <dbReference type="Rhea" id="RHEA:18985"/>
        <dbReference type="ChEBI" id="CHEBI:29748"/>
        <dbReference type="ChEBI" id="CHEBI:29780"/>
        <dbReference type="EC" id="5.4.4.2"/>
    </reaction>
</comment>
<proteinExistence type="inferred from homology"/>
<dbReference type="Pfam" id="PF00425">
    <property type="entry name" value="Chorismate_bind"/>
    <property type="match status" value="1"/>
</dbReference>
<keyword evidence="5" id="KW-0479">Metal-binding</keyword>
<comment type="caution">
    <text evidence="7">The sequence shown here is derived from an EMBL/GenBank/DDBJ whole genome shotgun (WGS) entry which is preliminary data.</text>
</comment>
<dbReference type="GO" id="GO:0008909">
    <property type="term" value="F:isochorismate synthase activity"/>
    <property type="evidence" value="ECO:0007669"/>
    <property type="project" value="UniProtKB-UniRule"/>
</dbReference>
<evidence type="ECO:0000256" key="3">
    <source>
        <dbReference type="ARBA" id="ARBA00022842"/>
    </source>
</evidence>
<evidence type="ECO:0000313" key="7">
    <source>
        <dbReference type="EMBL" id="NCH88064.1"/>
    </source>
</evidence>
<feature type="active site" description="Proton acceptor" evidence="5">
    <location>
        <position position="184"/>
    </location>
</feature>
<dbReference type="EC" id="5.4.4.2" evidence="5"/>
<comment type="function">
    <text evidence="5">Catalyzes the conversion of chorismate to isochorismate.</text>
</comment>
<dbReference type="NCBIfam" id="NF011588">
    <property type="entry name" value="PRK15012.1"/>
    <property type="match status" value="1"/>
</dbReference>
<evidence type="ECO:0000313" key="8">
    <source>
        <dbReference type="Proteomes" id="UP000778262"/>
    </source>
</evidence>
<organism evidence="7 8">
    <name type="scientific">Cronobacter dublinensis</name>
    <dbReference type="NCBI Taxonomy" id="413497"/>
    <lineage>
        <taxon>Bacteria</taxon>
        <taxon>Pseudomonadati</taxon>
        <taxon>Pseudomonadota</taxon>
        <taxon>Gammaproteobacteria</taxon>
        <taxon>Enterobacterales</taxon>
        <taxon>Enterobacteriaceae</taxon>
        <taxon>Cronobacter</taxon>
    </lineage>
</organism>
<dbReference type="InterPro" id="IPR005801">
    <property type="entry name" value="ADC_synthase"/>
</dbReference>
<evidence type="ECO:0000256" key="4">
    <source>
        <dbReference type="ARBA" id="ARBA00023235"/>
    </source>
</evidence>
<dbReference type="InterPro" id="IPR004561">
    <property type="entry name" value="IsoChor_synthase"/>
</dbReference>
<dbReference type="NCBIfam" id="TIGR00543">
    <property type="entry name" value="isochor_syn"/>
    <property type="match status" value="1"/>
</dbReference>
<keyword evidence="3 5" id="KW-0460">Magnesium</keyword>
<evidence type="ECO:0000256" key="5">
    <source>
        <dbReference type="HAMAP-Rule" id="MF_01935"/>
    </source>
</evidence>
<gene>
    <name evidence="5 7" type="primary">menF</name>
    <name evidence="7" type="ORF">EHJ13_11555</name>
</gene>
<comment type="pathway">
    <text evidence="5">Quinol/quinone metabolism; 1,4-dihydroxy-2-naphthoate biosynthesis; 1,4-dihydroxy-2-naphthoate from chorismate: step 1/7.</text>
</comment>
<protein>
    <recommendedName>
        <fullName evidence="5">Isochorismate synthase MenF</fullName>
        <ecNumber evidence="5">5.4.4.2</ecNumber>
    </recommendedName>
    <alternativeName>
        <fullName evidence="5">Isochorismate mutase</fullName>
    </alternativeName>
</protein>
<name>A0A9Q4T2H0_9ENTR</name>
<dbReference type="InterPro" id="IPR015890">
    <property type="entry name" value="Chorismate_C"/>
</dbReference>
<comment type="pathway">
    <text evidence="5">Quinol/quinone metabolism; menaquinone biosynthesis.</text>
</comment>
<feature type="domain" description="Chorismate-utilising enzyme C-terminal" evidence="6">
    <location>
        <begin position="164"/>
        <end position="414"/>
    </location>
</feature>
<feature type="binding site" evidence="5">
    <location>
        <position position="278"/>
    </location>
    <ligand>
        <name>Mg(2+)</name>
        <dbReference type="ChEBI" id="CHEBI:18420"/>
    </ligand>
</feature>
<dbReference type="SUPFAM" id="SSF56322">
    <property type="entry name" value="ADC synthase"/>
    <property type="match status" value="1"/>
</dbReference>
<feature type="active site" description="Proton donor" evidence="5">
    <location>
        <position position="234"/>
    </location>
</feature>
<dbReference type="AlphaFoldDB" id="A0A9Q4T2H0"/>
<sequence>MTTFAAALAQAQEALAQRPDTAGFYRCAVEFSPADHDFLAWLRAQPDFPKFYWRSREGHDEAAALGAAQRFTTLHDAETFLRQHADMPSLRAWGLNAFEPQRGSLFIPRLELRREGERAWLIATPGHDETAAQGIKRIAALQPAMALTRPQPRFVSRCDTPDATQWAQRVGLATQAIARGDFAKVVLARATELRFAAPVDAGALMAASRRVNRDCYHFYLAFSAREAFLGSTPERLWRRQGLALDTEALAGTVENHPDDAQAHERAAWLLGDDKNRRENTLVVDDICGRLKPIADDIHTEAPQVVRLRRVQHLRRVIRARLLTPDDTACLRQLQPTAAVAGLPREAARRFIASHEPFDRAWYAGSAGYLSLEKTEFCVSLRSAWLDGETVRIYAGAGLVAGSQAALEWQEIENKAAALLTLLTD</sequence>
<keyword evidence="5" id="KW-0474">Menaquinone biosynthesis</keyword>
<dbReference type="InterPro" id="IPR034681">
    <property type="entry name" value="MenF"/>
</dbReference>
<evidence type="ECO:0000256" key="2">
    <source>
        <dbReference type="ARBA" id="ARBA00005297"/>
    </source>
</evidence>
<evidence type="ECO:0000256" key="1">
    <source>
        <dbReference type="ARBA" id="ARBA00000799"/>
    </source>
</evidence>
<dbReference type="PANTHER" id="PTHR47253:SF4">
    <property type="entry name" value="ISOCHORISMATE SYNTHASE 2, CHLOROPLASTIC"/>
    <property type="match status" value="1"/>
</dbReference>
<dbReference type="Gene3D" id="3.60.120.10">
    <property type="entry name" value="Anthranilate synthase"/>
    <property type="match status" value="1"/>
</dbReference>
<dbReference type="HAMAP" id="MF_01935">
    <property type="entry name" value="MenF"/>
    <property type="match status" value="1"/>
</dbReference>